<dbReference type="AlphaFoldDB" id="A0A0A9EKT2"/>
<sequence>MYIEFYWNMGGGIVLSYLTWTRDSLLSTVSSLSPPLKFYRDRSPSKILDMFVSVMTNQE</sequence>
<protein>
    <submittedName>
        <fullName evidence="1">Uncharacterized protein</fullName>
    </submittedName>
</protein>
<proteinExistence type="predicted"/>
<reference evidence="1" key="1">
    <citation type="submission" date="2014-09" db="EMBL/GenBank/DDBJ databases">
        <authorList>
            <person name="Magalhaes I.L.F."/>
            <person name="Oliveira U."/>
            <person name="Santos F.R."/>
            <person name="Vidigal T.H.D.A."/>
            <person name="Brescovit A.D."/>
            <person name="Santos A.J."/>
        </authorList>
    </citation>
    <scope>NUCLEOTIDE SEQUENCE</scope>
    <source>
        <tissue evidence="1">Shoot tissue taken approximately 20 cm above the soil surface</tissue>
    </source>
</reference>
<dbReference type="EMBL" id="GBRH01201268">
    <property type="protein sequence ID" value="JAD96627.1"/>
    <property type="molecule type" value="Transcribed_RNA"/>
</dbReference>
<accession>A0A0A9EKT2</accession>
<organism evidence="1">
    <name type="scientific">Arundo donax</name>
    <name type="common">Giant reed</name>
    <name type="synonym">Donax arundinaceus</name>
    <dbReference type="NCBI Taxonomy" id="35708"/>
    <lineage>
        <taxon>Eukaryota</taxon>
        <taxon>Viridiplantae</taxon>
        <taxon>Streptophyta</taxon>
        <taxon>Embryophyta</taxon>
        <taxon>Tracheophyta</taxon>
        <taxon>Spermatophyta</taxon>
        <taxon>Magnoliopsida</taxon>
        <taxon>Liliopsida</taxon>
        <taxon>Poales</taxon>
        <taxon>Poaceae</taxon>
        <taxon>PACMAD clade</taxon>
        <taxon>Arundinoideae</taxon>
        <taxon>Arundineae</taxon>
        <taxon>Arundo</taxon>
    </lineage>
</organism>
<evidence type="ECO:0000313" key="1">
    <source>
        <dbReference type="EMBL" id="JAD96627.1"/>
    </source>
</evidence>
<reference evidence="1" key="2">
    <citation type="journal article" date="2015" name="Data Brief">
        <title>Shoot transcriptome of the giant reed, Arundo donax.</title>
        <authorList>
            <person name="Barrero R.A."/>
            <person name="Guerrero F.D."/>
            <person name="Moolhuijzen P."/>
            <person name="Goolsby J.A."/>
            <person name="Tidwell J."/>
            <person name="Bellgard S.E."/>
            <person name="Bellgard M.I."/>
        </authorList>
    </citation>
    <scope>NUCLEOTIDE SEQUENCE</scope>
    <source>
        <tissue evidence="1">Shoot tissue taken approximately 20 cm above the soil surface</tissue>
    </source>
</reference>
<name>A0A0A9EKT2_ARUDO</name>